<dbReference type="Proteomes" id="UP000078512">
    <property type="component" value="Unassembled WGS sequence"/>
</dbReference>
<sequence>MDHFKLWLVPLVFSFSFPPSLVTSPQSINLFSRSHLNLLSFPPVSVIALYLLILCYFSPIHTPSTAFF</sequence>
<reference evidence="2 3" key="1">
    <citation type="submission" date="2016-05" db="EMBL/GenBank/DDBJ databases">
        <title>Genome sequencing reveals origins of a unique bacterial endosymbiosis in the earliest lineages of terrestrial Fungi.</title>
        <authorList>
            <consortium name="DOE Joint Genome Institute"/>
            <person name="Uehling J."/>
            <person name="Gryganskyi A."/>
            <person name="Hameed K."/>
            <person name="Tschaplinski T."/>
            <person name="Misztal P."/>
            <person name="Wu S."/>
            <person name="Desiro A."/>
            <person name="Vande Pol N."/>
            <person name="Du Z.-Y."/>
            <person name="Zienkiewicz A."/>
            <person name="Zienkiewicz K."/>
            <person name="Morin E."/>
            <person name="Tisserant E."/>
            <person name="Splivallo R."/>
            <person name="Hainaut M."/>
            <person name="Henrissat B."/>
            <person name="Ohm R."/>
            <person name="Kuo A."/>
            <person name="Yan J."/>
            <person name="Lipzen A."/>
            <person name="Nolan M."/>
            <person name="Labutti K."/>
            <person name="Barry K."/>
            <person name="Goldstein A."/>
            <person name="Labbe J."/>
            <person name="Schadt C."/>
            <person name="Tuskan G."/>
            <person name="Grigoriev I."/>
            <person name="Martin F."/>
            <person name="Vilgalys R."/>
            <person name="Bonito G."/>
        </authorList>
    </citation>
    <scope>NUCLEOTIDE SEQUENCE [LARGE SCALE GENOMIC DNA]</scope>
    <source>
        <strain evidence="2 3">AG-77</strain>
    </source>
</reference>
<keyword evidence="1" id="KW-0472">Membrane</keyword>
<evidence type="ECO:0000313" key="3">
    <source>
        <dbReference type="Proteomes" id="UP000078512"/>
    </source>
</evidence>
<keyword evidence="1" id="KW-0812">Transmembrane</keyword>
<protein>
    <submittedName>
        <fullName evidence="2">Uncharacterized protein</fullName>
    </submittedName>
</protein>
<organism evidence="2 3">
    <name type="scientific">Linnemannia elongata AG-77</name>
    <dbReference type="NCBI Taxonomy" id="1314771"/>
    <lineage>
        <taxon>Eukaryota</taxon>
        <taxon>Fungi</taxon>
        <taxon>Fungi incertae sedis</taxon>
        <taxon>Mucoromycota</taxon>
        <taxon>Mortierellomycotina</taxon>
        <taxon>Mortierellomycetes</taxon>
        <taxon>Mortierellales</taxon>
        <taxon>Mortierellaceae</taxon>
        <taxon>Linnemannia</taxon>
    </lineage>
</organism>
<evidence type="ECO:0000313" key="2">
    <source>
        <dbReference type="EMBL" id="OAQ31229.1"/>
    </source>
</evidence>
<proteinExistence type="predicted"/>
<dbReference type="AlphaFoldDB" id="A0A197K447"/>
<evidence type="ECO:0000256" key="1">
    <source>
        <dbReference type="SAM" id="Phobius"/>
    </source>
</evidence>
<name>A0A197K447_9FUNG</name>
<gene>
    <name evidence="2" type="ORF">K457DRAFT_136148</name>
</gene>
<dbReference type="EMBL" id="KV442030">
    <property type="protein sequence ID" value="OAQ31229.1"/>
    <property type="molecule type" value="Genomic_DNA"/>
</dbReference>
<keyword evidence="1" id="KW-1133">Transmembrane helix</keyword>
<feature type="transmembrane region" description="Helical" evidence="1">
    <location>
        <begin position="38"/>
        <end position="57"/>
    </location>
</feature>
<accession>A0A197K447</accession>
<keyword evidence="3" id="KW-1185">Reference proteome</keyword>